<dbReference type="Proteomes" id="UP000257109">
    <property type="component" value="Unassembled WGS sequence"/>
</dbReference>
<gene>
    <name evidence="1" type="ORF">CR513_37611</name>
</gene>
<feature type="non-terminal residue" evidence="1">
    <location>
        <position position="1"/>
    </location>
</feature>
<keyword evidence="2" id="KW-1185">Reference proteome</keyword>
<proteinExistence type="predicted"/>
<organism evidence="1 2">
    <name type="scientific">Mucuna pruriens</name>
    <name type="common">Velvet bean</name>
    <name type="synonym">Dolichos pruriens</name>
    <dbReference type="NCBI Taxonomy" id="157652"/>
    <lineage>
        <taxon>Eukaryota</taxon>
        <taxon>Viridiplantae</taxon>
        <taxon>Streptophyta</taxon>
        <taxon>Embryophyta</taxon>
        <taxon>Tracheophyta</taxon>
        <taxon>Spermatophyta</taxon>
        <taxon>Magnoliopsida</taxon>
        <taxon>eudicotyledons</taxon>
        <taxon>Gunneridae</taxon>
        <taxon>Pentapetalae</taxon>
        <taxon>rosids</taxon>
        <taxon>fabids</taxon>
        <taxon>Fabales</taxon>
        <taxon>Fabaceae</taxon>
        <taxon>Papilionoideae</taxon>
        <taxon>50 kb inversion clade</taxon>
        <taxon>NPAAA clade</taxon>
        <taxon>indigoferoid/millettioid clade</taxon>
        <taxon>Phaseoleae</taxon>
        <taxon>Mucuna</taxon>
    </lineage>
</organism>
<evidence type="ECO:0000313" key="1">
    <source>
        <dbReference type="EMBL" id="RDX81681.1"/>
    </source>
</evidence>
<comment type="caution">
    <text evidence="1">The sequence shown here is derived from an EMBL/GenBank/DDBJ whole genome shotgun (WGS) entry which is preliminary data.</text>
</comment>
<name>A0A371FTS5_MUCPR</name>
<protein>
    <recommendedName>
        <fullName evidence="3">Copia protein</fullName>
    </recommendedName>
</protein>
<reference evidence="1" key="1">
    <citation type="submission" date="2018-05" db="EMBL/GenBank/DDBJ databases">
        <title>Draft genome of Mucuna pruriens seed.</title>
        <authorList>
            <person name="Nnadi N.E."/>
            <person name="Vos R."/>
            <person name="Hasami M.H."/>
            <person name="Devisetty U.K."/>
            <person name="Aguiy J.C."/>
        </authorList>
    </citation>
    <scope>NUCLEOTIDE SEQUENCE [LARGE SCALE GENOMIC DNA]</scope>
    <source>
        <strain evidence="1">JCA_2017</strain>
    </source>
</reference>
<dbReference type="EMBL" id="QJKJ01007855">
    <property type="protein sequence ID" value="RDX81681.1"/>
    <property type="molecule type" value="Genomic_DNA"/>
</dbReference>
<dbReference type="AlphaFoldDB" id="A0A371FTS5"/>
<evidence type="ECO:0008006" key="3">
    <source>
        <dbReference type="Google" id="ProtNLM"/>
    </source>
</evidence>
<sequence length="108" mass="13302">MRSLKYFVRELKMKKVFEFLQLEVIMEKNLKMSSSNHFVKILVFSITFLHRELLNKMRRNRTLQEMAKTMFCENSLQKHFWEEVVNIVYYVQNKILNRSMLDKTLYEL</sequence>
<evidence type="ECO:0000313" key="2">
    <source>
        <dbReference type="Proteomes" id="UP000257109"/>
    </source>
</evidence>
<accession>A0A371FTS5</accession>